<organism evidence="10 11">
    <name type="scientific">Pedosphaera parvula (strain Ellin514)</name>
    <dbReference type="NCBI Taxonomy" id="320771"/>
    <lineage>
        <taxon>Bacteria</taxon>
        <taxon>Pseudomonadati</taxon>
        <taxon>Verrucomicrobiota</taxon>
        <taxon>Pedosphaerae</taxon>
        <taxon>Pedosphaerales</taxon>
        <taxon>Pedosphaeraceae</taxon>
        <taxon>Pedosphaera</taxon>
    </lineage>
</organism>
<dbReference type="SUPFAM" id="SSF57997">
    <property type="entry name" value="Tropomyosin"/>
    <property type="match status" value="1"/>
</dbReference>
<proteinExistence type="inferred from homology"/>
<feature type="domain" description="SMC hinge" evidence="9">
    <location>
        <begin position="524"/>
        <end position="636"/>
    </location>
</feature>
<comment type="function">
    <text evidence="7">Required for chromosome condensation and partitioning.</text>
</comment>
<dbReference type="InterPro" id="IPR003395">
    <property type="entry name" value="RecF/RecN/SMC_N"/>
</dbReference>
<feature type="coiled-coil region" evidence="7">
    <location>
        <begin position="772"/>
        <end position="806"/>
    </location>
</feature>
<dbReference type="InterPro" id="IPR011890">
    <property type="entry name" value="SMC_prok"/>
</dbReference>
<feature type="region of interest" description="Disordered" evidence="8">
    <location>
        <begin position="1220"/>
        <end position="1239"/>
    </location>
</feature>
<evidence type="ECO:0000256" key="5">
    <source>
        <dbReference type="ARBA" id="ARBA00023054"/>
    </source>
</evidence>
<keyword evidence="5 7" id="KW-0175">Coiled coil</keyword>
<dbReference type="STRING" id="320771.Cflav_PD4486"/>
<comment type="domain">
    <text evidence="7">Contains large globular domains required for ATP hydrolysis at each terminus and a third globular domain forming a flexible hinge near the middle of the molecule. These domains are separated by coiled-coil structures.</text>
</comment>
<keyword evidence="2 7" id="KW-0963">Cytoplasm</keyword>
<dbReference type="Gene3D" id="1.20.1060.20">
    <property type="match status" value="1"/>
</dbReference>
<keyword evidence="11" id="KW-1185">Reference proteome</keyword>
<dbReference type="PIRSF" id="PIRSF005719">
    <property type="entry name" value="SMC"/>
    <property type="match status" value="1"/>
</dbReference>
<dbReference type="Proteomes" id="UP000003688">
    <property type="component" value="Unassembled WGS sequence"/>
</dbReference>
<dbReference type="Pfam" id="PF02463">
    <property type="entry name" value="SMC_N"/>
    <property type="match status" value="1"/>
</dbReference>
<dbReference type="GO" id="GO:0007062">
    <property type="term" value="P:sister chromatid cohesion"/>
    <property type="evidence" value="ECO:0007669"/>
    <property type="project" value="InterPro"/>
</dbReference>
<sequence>MYLKNLTVFGFKSFANKTSLNFQPGVTAIVGPNGCGKSNVSDAIRWVLGEQSAKALRGGEMADVIFNGTDGRKPLGMAEVSLTIGGVDDEHLKAAGVEVSYNEVTVTRRVFRDGGSEYFINKTSCRLKDVQQLFMGTGVGRTSYSIMAQGNITQILSSKPEDRRMIFEEAAGITKFKAQKKESLRKLEYTEQNLLRIADLIREVKRQIGSLQRQAGKARRYKQLMQELQHLDTQLARHQFDVLQTEISERQALTEKLRNDIEIASAEVLRKEDEIVQLRQQLSTLEHQISEMQQRGLELRSSIDRQESRIQYNEERLRELAAQNASALAEITEAEERHLVAEQELDVLTDRLSASTATLEQHRASLQSKQDALREVEEELRQRQEALRQAQSQAFSQAQQLTRVRNEINALDLQKQGNVVRLEKLSAEKIQLEEERVQLESRLSEFAANVEMEKLNVQTQRGTVEERQARLKQIQQELTQLTQELDAYLQKQAEKRSRLNVLQQLQSEHEGFSAGALAALKKADQVLGSLADKIRVPDQYITAVETALGHYLQVVITESPEAAQQILTDLSNNKQGRASIASLALGLNAPVAATPPSAHMAALSVIEADASVQHFLHSVLGQTLIVPDLQTATAAWQENQGAFDFVTLSGELLNRHGVYTGGSAQSSGKAPSSILGRKNQIAELETHISQAQEQVNELSRRKGALLSEQTSLQAGLQQAQTELRQQEVAIATRQGEYNALQISQRVLHQKIDTVIYEIESLASQEEEGSQKRAALATQISELESRERSLQEEVAQLTASLEELRQQRDGATTGLTETKVALASEEQICSSFRQQQQSLTQRIRELARLVEQRRSEVSSFLNRKTQAESEIQESRRQIESLQIDRSQLNAQVADLVGQKETLELDIISRDDDLKEQRRRLSGAQQQRGSIEVELAQKNMSVQNLRERIQQKYHLNLDEIRSECITITIAEEGPAKVETLTPEEMAASGAATDWNAIAEQVAGLQKRLDEMGPVNLVAIEEYEETEQRFNFLNTQHDDLVKAKAELMEIINRINGQTREMFTQTFEKIRDNFRAMFTEVFGGGKADLILTGEGDALESGIDIVARPPGKQLQQISLLSGGEQTMTAVSLLFSIYQVKPSPFCVLDELDAPLDESNINRFIRVLQRFLSHSQFIIITHNKRTIGMADVLYGVTMEEHGISKIVSVKFHKADEVVVDHKPMPLVPPATGGTSVDKVEDSSHKREETIDIAMAE</sequence>
<evidence type="ECO:0000313" key="11">
    <source>
        <dbReference type="Proteomes" id="UP000003688"/>
    </source>
</evidence>
<evidence type="ECO:0000256" key="7">
    <source>
        <dbReference type="HAMAP-Rule" id="MF_01894"/>
    </source>
</evidence>
<dbReference type="GO" id="GO:0005737">
    <property type="term" value="C:cytoplasm"/>
    <property type="evidence" value="ECO:0007669"/>
    <property type="project" value="UniProtKB-SubCell"/>
</dbReference>
<dbReference type="RefSeq" id="WP_007413980.1">
    <property type="nucleotide sequence ID" value="NZ_ABOX02000007.1"/>
</dbReference>
<dbReference type="OrthoDB" id="9808768at2"/>
<dbReference type="InterPro" id="IPR036277">
    <property type="entry name" value="SMC_hinge_sf"/>
</dbReference>
<accession>B9XDT2</accession>
<gene>
    <name evidence="7" type="primary">smc</name>
    <name evidence="10" type="ORF">Cflav_PD4486</name>
</gene>
<feature type="coiled-coil region" evidence="7">
    <location>
        <begin position="422"/>
        <end position="498"/>
    </location>
</feature>
<feature type="coiled-coil region" evidence="7">
    <location>
        <begin position="221"/>
        <end position="393"/>
    </location>
</feature>
<evidence type="ECO:0000256" key="3">
    <source>
        <dbReference type="ARBA" id="ARBA00022741"/>
    </source>
</evidence>
<protein>
    <recommendedName>
        <fullName evidence="7">Chromosome partition protein Smc</fullName>
    </recommendedName>
</protein>
<dbReference type="CDD" id="cd03278">
    <property type="entry name" value="ABC_SMC_barmotin"/>
    <property type="match status" value="1"/>
</dbReference>
<dbReference type="Gene3D" id="3.40.50.300">
    <property type="entry name" value="P-loop containing nucleotide triphosphate hydrolases"/>
    <property type="match status" value="2"/>
</dbReference>
<comment type="subunit">
    <text evidence="7">Homodimer.</text>
</comment>
<dbReference type="GO" id="GO:0007059">
    <property type="term" value="P:chromosome segregation"/>
    <property type="evidence" value="ECO:0007669"/>
    <property type="project" value="UniProtKB-UniRule"/>
</dbReference>
<evidence type="ECO:0000256" key="1">
    <source>
        <dbReference type="ARBA" id="ARBA00004496"/>
    </source>
</evidence>
<keyword evidence="3 7" id="KW-0547">Nucleotide-binding</keyword>
<comment type="subcellular location">
    <subcellularLocation>
        <location evidence="1 7">Cytoplasm</location>
    </subcellularLocation>
</comment>
<dbReference type="SUPFAM" id="SSF52540">
    <property type="entry name" value="P-loop containing nucleoside triphosphate hydrolases"/>
    <property type="match status" value="1"/>
</dbReference>
<dbReference type="Gene3D" id="1.10.287.1490">
    <property type="match status" value="1"/>
</dbReference>
<dbReference type="HAMAP" id="MF_01894">
    <property type="entry name" value="Smc_prok"/>
    <property type="match status" value="1"/>
</dbReference>
<dbReference type="Gene3D" id="3.30.70.1620">
    <property type="match status" value="1"/>
</dbReference>
<dbReference type="GO" id="GO:0006260">
    <property type="term" value="P:DNA replication"/>
    <property type="evidence" value="ECO:0007669"/>
    <property type="project" value="UniProtKB-UniRule"/>
</dbReference>
<dbReference type="GO" id="GO:0016887">
    <property type="term" value="F:ATP hydrolysis activity"/>
    <property type="evidence" value="ECO:0007669"/>
    <property type="project" value="InterPro"/>
</dbReference>
<feature type="coiled-coil region" evidence="7">
    <location>
        <begin position="674"/>
        <end position="708"/>
    </location>
</feature>
<evidence type="ECO:0000256" key="4">
    <source>
        <dbReference type="ARBA" id="ARBA00022840"/>
    </source>
</evidence>
<evidence type="ECO:0000256" key="6">
    <source>
        <dbReference type="ARBA" id="ARBA00023125"/>
    </source>
</evidence>
<evidence type="ECO:0000256" key="2">
    <source>
        <dbReference type="ARBA" id="ARBA00022490"/>
    </source>
</evidence>
<dbReference type="InterPro" id="IPR010935">
    <property type="entry name" value="SMC_hinge"/>
</dbReference>
<dbReference type="SUPFAM" id="SSF75553">
    <property type="entry name" value="Smc hinge domain"/>
    <property type="match status" value="1"/>
</dbReference>
<dbReference type="InterPro" id="IPR024704">
    <property type="entry name" value="SMC"/>
</dbReference>
<dbReference type="AlphaFoldDB" id="B9XDT2"/>
<feature type="compositionally biased region" description="Basic and acidic residues" evidence="8">
    <location>
        <begin position="1230"/>
        <end position="1239"/>
    </location>
</feature>
<comment type="similarity">
    <text evidence="7">Belongs to the SMC family.</text>
</comment>
<feature type="binding site" evidence="7">
    <location>
        <begin position="32"/>
        <end position="39"/>
    </location>
    <ligand>
        <name>ATP</name>
        <dbReference type="ChEBI" id="CHEBI:30616"/>
    </ligand>
</feature>
<dbReference type="GO" id="GO:0005694">
    <property type="term" value="C:chromosome"/>
    <property type="evidence" value="ECO:0007669"/>
    <property type="project" value="InterPro"/>
</dbReference>
<feature type="coiled-coil region" evidence="7">
    <location>
        <begin position="856"/>
        <end position="932"/>
    </location>
</feature>
<dbReference type="Pfam" id="PF06470">
    <property type="entry name" value="SMC_hinge"/>
    <property type="match status" value="1"/>
</dbReference>
<dbReference type="PANTHER" id="PTHR43977">
    <property type="entry name" value="STRUCTURAL MAINTENANCE OF CHROMOSOMES PROTEIN 3"/>
    <property type="match status" value="1"/>
</dbReference>
<dbReference type="NCBIfam" id="TIGR02168">
    <property type="entry name" value="SMC_prok_B"/>
    <property type="match status" value="1"/>
</dbReference>
<reference evidence="10 11" key="1">
    <citation type="journal article" date="2011" name="J. Bacteriol.">
        <title>Genome sequence of 'Pedosphaera parvula' Ellin514, an aerobic Verrucomicrobial isolate from pasture soil.</title>
        <authorList>
            <person name="Kant R."/>
            <person name="van Passel M.W."/>
            <person name="Sangwan P."/>
            <person name="Palva A."/>
            <person name="Lucas S."/>
            <person name="Copeland A."/>
            <person name="Lapidus A."/>
            <person name="Glavina Del Rio T."/>
            <person name="Dalin E."/>
            <person name="Tice H."/>
            <person name="Bruce D."/>
            <person name="Goodwin L."/>
            <person name="Pitluck S."/>
            <person name="Chertkov O."/>
            <person name="Larimer F.W."/>
            <person name="Land M.L."/>
            <person name="Hauser L."/>
            <person name="Brettin T.S."/>
            <person name="Detter J.C."/>
            <person name="Han S."/>
            <person name="de Vos W.M."/>
            <person name="Janssen P.H."/>
            <person name="Smidt H."/>
        </authorList>
    </citation>
    <scope>NUCLEOTIDE SEQUENCE [LARGE SCALE GENOMIC DNA]</scope>
    <source>
        <strain evidence="10 11">Ellin514</strain>
    </source>
</reference>
<dbReference type="EMBL" id="ABOX02000007">
    <property type="protein sequence ID" value="EEF61823.1"/>
    <property type="molecule type" value="Genomic_DNA"/>
</dbReference>
<dbReference type="SMART" id="SM00968">
    <property type="entry name" value="SMC_hinge"/>
    <property type="match status" value="1"/>
</dbReference>
<comment type="caution">
    <text evidence="10">The sequence shown here is derived from an EMBL/GenBank/DDBJ whole genome shotgun (WGS) entry which is preliminary data.</text>
</comment>
<dbReference type="GO" id="GO:0003677">
    <property type="term" value="F:DNA binding"/>
    <property type="evidence" value="ECO:0007669"/>
    <property type="project" value="UniProtKB-UniRule"/>
</dbReference>
<keyword evidence="4 7" id="KW-0067">ATP-binding</keyword>
<dbReference type="InterPro" id="IPR027417">
    <property type="entry name" value="P-loop_NTPase"/>
</dbReference>
<name>B9XDT2_PEDPL</name>
<keyword evidence="6 7" id="KW-0238">DNA-binding</keyword>
<dbReference type="GO" id="GO:0030261">
    <property type="term" value="P:chromosome condensation"/>
    <property type="evidence" value="ECO:0007669"/>
    <property type="project" value="InterPro"/>
</dbReference>
<evidence type="ECO:0000259" key="9">
    <source>
        <dbReference type="SMART" id="SM00968"/>
    </source>
</evidence>
<evidence type="ECO:0000256" key="8">
    <source>
        <dbReference type="SAM" id="MobiDB-lite"/>
    </source>
</evidence>
<evidence type="ECO:0000313" key="10">
    <source>
        <dbReference type="EMBL" id="EEF61823.1"/>
    </source>
</evidence>
<dbReference type="GO" id="GO:0005524">
    <property type="term" value="F:ATP binding"/>
    <property type="evidence" value="ECO:0007669"/>
    <property type="project" value="UniProtKB-UniRule"/>
</dbReference>
<dbReference type="FunFam" id="3.40.50.300:FF:000901">
    <property type="entry name" value="Chromosome partition protein Smc"/>
    <property type="match status" value="1"/>
</dbReference>
<dbReference type="FunFam" id="3.40.50.300:FF:000984">
    <property type="entry name" value="Chromosome partition protein Smc"/>
    <property type="match status" value="1"/>
</dbReference>